<feature type="region of interest" description="Disordered" evidence="1">
    <location>
        <begin position="454"/>
        <end position="482"/>
    </location>
</feature>
<protein>
    <submittedName>
        <fullName evidence="3">Ubiquitin specific peptidase like 1</fullName>
    </submittedName>
</protein>
<sequence>MTENFCGVCEANGLKRQLVLFQMNLEEAILLCENKECVFPLGVTDNDKLIVNRKASEVSSFVNLKRKRKKKAKQRETEEPENVSPESTRLEMFLQWKNVDSLCWLHSLLSLLVNNVTLATSVKIQTQNVDSLLRTLSESFNKAQELLPTNREQAENDLQDVRDEVWKYLQPKMKCERGVNDSPVTALPLLLRENGTVSEKMLQVYQWEFSCLACGYQQIDKRKKHLVTFPNVVRDFSLHDPTFTRPCYRCGAPEQTSRLVYDRMPDCIFLHFEEGLKSETFQELEFQGENGQYILTQFIQYKRNPDHFVCWTRESKGKRWMELDDLKSPVCSWSSSSPDVPPSEVHIAVWEKVSADVFHSLPSPATKEINTTELKASFNEKLVEDVKMAKSPSMPLLNIDCNTNITSSGDTNKGILSPPLRSPMFSPLRGRTPSLVLPQKTRAGQFEPYIPRKKRLVSQSCPNSPLCENDGKTDSDRSASPLSSPMLLQPFLTWQDIKEQNKKLGVDYLQSDSGYSSPASVSSCSSLPATQSNLSTSINDHLEELHEHSDAKQSVGGQTHHLREDGLNCNDSKLFSKVYSLCQTNAELLHEVGSLDLADKLEQLLPDCLLENPRDSVKGGNTNVMETKLDDFGKLSAEQDQFILNLLAA</sequence>
<evidence type="ECO:0000313" key="3">
    <source>
        <dbReference type="EMBL" id="KAJ7370098.1"/>
    </source>
</evidence>
<feature type="domain" description="USP" evidence="2">
    <location>
        <begin position="94"/>
        <end position="353"/>
    </location>
</feature>
<keyword evidence="4" id="KW-1185">Reference proteome</keyword>
<dbReference type="PANTHER" id="PTHR15294:SF3">
    <property type="entry name" value="SUMO-SPECIFIC ISOPEPTIDASE USPL1"/>
    <property type="match status" value="1"/>
</dbReference>
<name>A0A9W9YVB6_9CNID</name>
<accession>A0A9W9YVB6</accession>
<proteinExistence type="predicted"/>
<comment type="caution">
    <text evidence="3">The sequence shown here is derived from an EMBL/GenBank/DDBJ whole genome shotgun (WGS) entry which is preliminary data.</text>
</comment>
<evidence type="ECO:0000259" key="2">
    <source>
        <dbReference type="PROSITE" id="PS50235"/>
    </source>
</evidence>
<evidence type="ECO:0000313" key="4">
    <source>
        <dbReference type="Proteomes" id="UP001163046"/>
    </source>
</evidence>
<dbReference type="Proteomes" id="UP001163046">
    <property type="component" value="Unassembled WGS sequence"/>
</dbReference>
<dbReference type="InterPro" id="IPR033505">
    <property type="entry name" value="USPL1"/>
</dbReference>
<dbReference type="GO" id="GO:0015030">
    <property type="term" value="C:Cajal body"/>
    <property type="evidence" value="ECO:0007669"/>
    <property type="project" value="TreeGrafter"/>
</dbReference>
<dbReference type="InterPro" id="IPR028890">
    <property type="entry name" value="Peptidase_C98"/>
</dbReference>
<dbReference type="PROSITE" id="PS50235">
    <property type="entry name" value="USP_3"/>
    <property type="match status" value="1"/>
</dbReference>
<dbReference type="GO" id="GO:0032183">
    <property type="term" value="F:SUMO binding"/>
    <property type="evidence" value="ECO:0007669"/>
    <property type="project" value="InterPro"/>
</dbReference>
<dbReference type="Pfam" id="PF15499">
    <property type="entry name" value="Peptidase_C98"/>
    <property type="match status" value="1"/>
</dbReference>
<dbReference type="PANTHER" id="PTHR15294">
    <property type="entry name" value="RETINOVIN-RELATED"/>
    <property type="match status" value="1"/>
</dbReference>
<reference evidence="3" key="1">
    <citation type="submission" date="2023-01" db="EMBL/GenBank/DDBJ databases">
        <title>Genome assembly of the deep-sea coral Lophelia pertusa.</title>
        <authorList>
            <person name="Herrera S."/>
            <person name="Cordes E."/>
        </authorList>
    </citation>
    <scope>NUCLEOTIDE SEQUENCE</scope>
    <source>
        <strain evidence="3">USNM1676648</strain>
        <tissue evidence="3">Polyp</tissue>
    </source>
</reference>
<gene>
    <name evidence="3" type="primary">USPL1</name>
    <name evidence="3" type="ORF">OS493_034309</name>
</gene>
<dbReference type="GO" id="GO:0030576">
    <property type="term" value="P:Cajal body organization"/>
    <property type="evidence" value="ECO:0007669"/>
    <property type="project" value="InterPro"/>
</dbReference>
<dbReference type="GO" id="GO:0016926">
    <property type="term" value="P:protein desumoylation"/>
    <property type="evidence" value="ECO:0007669"/>
    <property type="project" value="TreeGrafter"/>
</dbReference>
<dbReference type="EMBL" id="MU826873">
    <property type="protein sequence ID" value="KAJ7370098.1"/>
    <property type="molecule type" value="Genomic_DNA"/>
</dbReference>
<dbReference type="OrthoDB" id="6160353at2759"/>
<dbReference type="InterPro" id="IPR028889">
    <property type="entry name" value="USP"/>
</dbReference>
<organism evidence="3 4">
    <name type="scientific">Desmophyllum pertusum</name>
    <dbReference type="NCBI Taxonomy" id="174260"/>
    <lineage>
        <taxon>Eukaryota</taxon>
        <taxon>Metazoa</taxon>
        <taxon>Cnidaria</taxon>
        <taxon>Anthozoa</taxon>
        <taxon>Hexacorallia</taxon>
        <taxon>Scleractinia</taxon>
        <taxon>Caryophylliina</taxon>
        <taxon>Caryophylliidae</taxon>
        <taxon>Desmophyllum</taxon>
    </lineage>
</organism>
<evidence type="ECO:0000256" key="1">
    <source>
        <dbReference type="SAM" id="MobiDB-lite"/>
    </source>
</evidence>
<dbReference type="AlphaFoldDB" id="A0A9W9YVB6"/>